<comment type="catalytic activity">
    <reaction evidence="3 5">
        <text>a quinone + NADH + 5 H(+)(in) = a quinol + NAD(+) + 4 H(+)(out)</text>
        <dbReference type="Rhea" id="RHEA:57888"/>
        <dbReference type="ChEBI" id="CHEBI:15378"/>
        <dbReference type="ChEBI" id="CHEBI:24646"/>
        <dbReference type="ChEBI" id="CHEBI:57540"/>
        <dbReference type="ChEBI" id="CHEBI:57945"/>
        <dbReference type="ChEBI" id="CHEBI:132124"/>
    </reaction>
</comment>
<comment type="subunit">
    <text evidence="3">NDH-1 is composed of 14 different subunits. Subunits NuoB, C, D, E, F, and G constitute the peripheral sector of the complex.</text>
</comment>
<comment type="function">
    <text evidence="3">NDH-1 shuttles electrons from NADH, via FMN and iron-sulfur (Fe-S) centers, to quinones in the respiratory chain. The immediate electron acceptor for the enzyme in this species is believed to be ubiquinone. Couples the redox reaction to proton translocation (for every two electrons transferred, four hydrogen ions are translocated across the cytoplasmic membrane), and thus conserves the redox energy in a proton gradient.</text>
</comment>
<reference evidence="8 9" key="1">
    <citation type="submission" date="2017-10" db="EMBL/GenBank/DDBJ databases">
        <title>Draft genome of Longimonas halophila.</title>
        <authorList>
            <person name="Goh K.M."/>
            <person name="Shamsir M.S."/>
            <person name="Lim S.W."/>
        </authorList>
    </citation>
    <scope>NUCLEOTIDE SEQUENCE [LARGE SCALE GENOMIC DNA]</scope>
    <source>
        <strain evidence="8 9">KCTC 42399</strain>
    </source>
</reference>
<keyword evidence="2 3" id="KW-0813">Transport</keyword>
<comment type="caution">
    <text evidence="8">The sequence shown here is derived from an EMBL/GenBank/DDBJ whole genome shotgun (WGS) entry which is preliminary data.</text>
</comment>
<feature type="region of interest" description="Disordered" evidence="6">
    <location>
        <begin position="191"/>
        <end position="230"/>
    </location>
</feature>
<evidence type="ECO:0000256" key="3">
    <source>
        <dbReference type="HAMAP-Rule" id="MF_01357"/>
    </source>
</evidence>
<dbReference type="EC" id="7.1.1.-" evidence="3"/>
<evidence type="ECO:0000259" key="7">
    <source>
        <dbReference type="Pfam" id="PF00329"/>
    </source>
</evidence>
<keyword evidence="3" id="KW-0472">Membrane</keyword>
<evidence type="ECO:0000256" key="4">
    <source>
        <dbReference type="RuleBase" id="RU003456"/>
    </source>
</evidence>
<sequence length="230" mass="25899">MPADESSNAPSKSEALKFHYTPADTAISGSEDNPHAKATTHNPAVINAMTESFGDEVIGPVETYANEDTVYVSKDRIADVCRFLKEEQGFNYLADLGGIDRFTQEGRFEVFYNVVNMEAKQRLRLKVRVDEDNLHVPTVTSVYRSANWNEREAYDMLGLIFDGHPDLRRMYMPEDFEYYPLRKEFPQLGVPGSLPLPPQAPDGELTMDPFAAAHGSKPAKSYNEPEIEDE</sequence>
<evidence type="ECO:0000313" key="9">
    <source>
        <dbReference type="Proteomes" id="UP000221024"/>
    </source>
</evidence>
<dbReference type="GO" id="GO:0008137">
    <property type="term" value="F:NADH dehydrogenase (ubiquinone) activity"/>
    <property type="evidence" value="ECO:0007669"/>
    <property type="project" value="InterPro"/>
</dbReference>
<comment type="similarity">
    <text evidence="1 3 4">Belongs to the complex I 30 kDa subunit family.</text>
</comment>
<keyword evidence="3 5" id="KW-0874">Quinone</keyword>
<keyword evidence="3" id="KW-0830">Ubiquinone</keyword>
<evidence type="ECO:0000313" key="8">
    <source>
        <dbReference type="EMBL" id="PEN08704.1"/>
    </source>
</evidence>
<dbReference type="EMBL" id="PDEP01000002">
    <property type="protein sequence ID" value="PEN08704.1"/>
    <property type="molecule type" value="Genomic_DNA"/>
</dbReference>
<dbReference type="OrthoDB" id="9803286at2"/>
<dbReference type="GO" id="GO:0048038">
    <property type="term" value="F:quinone binding"/>
    <property type="evidence" value="ECO:0007669"/>
    <property type="project" value="UniProtKB-KW"/>
</dbReference>
<name>A0A2H3NNT4_9BACT</name>
<dbReference type="GO" id="GO:0050136">
    <property type="term" value="F:NADH dehydrogenase (quinone) (non-electrogenic) activity"/>
    <property type="evidence" value="ECO:0007669"/>
    <property type="project" value="UniProtKB-UniRule"/>
</dbReference>
<evidence type="ECO:0000256" key="2">
    <source>
        <dbReference type="ARBA" id="ARBA00022448"/>
    </source>
</evidence>
<proteinExistence type="inferred from homology"/>
<dbReference type="InterPro" id="IPR020396">
    <property type="entry name" value="NADH_UbQ_OxRdtase_CS"/>
</dbReference>
<dbReference type="PANTHER" id="PTHR10884:SF14">
    <property type="entry name" value="NADH DEHYDROGENASE [UBIQUINONE] IRON-SULFUR PROTEIN 3, MITOCHONDRIAL"/>
    <property type="match status" value="1"/>
</dbReference>
<evidence type="ECO:0000256" key="5">
    <source>
        <dbReference type="RuleBase" id="RU003582"/>
    </source>
</evidence>
<keyword evidence="3 4" id="KW-1278">Translocase</keyword>
<evidence type="ECO:0000256" key="1">
    <source>
        <dbReference type="ARBA" id="ARBA00007569"/>
    </source>
</evidence>
<keyword evidence="3 4" id="KW-0520">NAD</keyword>
<protein>
    <recommendedName>
        <fullName evidence="3">NADH-quinone oxidoreductase subunit C</fullName>
        <ecNumber evidence="3">7.1.1.-</ecNumber>
    </recommendedName>
    <alternativeName>
        <fullName evidence="3">NADH dehydrogenase I subunit C</fullName>
    </alternativeName>
    <alternativeName>
        <fullName evidence="3">NDH-1 subunit C</fullName>
    </alternativeName>
</protein>
<dbReference type="PANTHER" id="PTHR10884">
    <property type="entry name" value="NADH DEHYDROGENASE UBIQUINONE IRON-SULFUR PROTEIN 3"/>
    <property type="match status" value="1"/>
</dbReference>
<dbReference type="SUPFAM" id="SSF143243">
    <property type="entry name" value="Nqo5-like"/>
    <property type="match status" value="1"/>
</dbReference>
<keyword evidence="9" id="KW-1185">Reference proteome</keyword>
<dbReference type="Proteomes" id="UP000221024">
    <property type="component" value="Unassembled WGS sequence"/>
</dbReference>
<dbReference type="GO" id="GO:0005886">
    <property type="term" value="C:plasma membrane"/>
    <property type="evidence" value="ECO:0007669"/>
    <property type="project" value="UniProtKB-SubCell"/>
</dbReference>
<evidence type="ECO:0000256" key="6">
    <source>
        <dbReference type="SAM" id="MobiDB-lite"/>
    </source>
</evidence>
<dbReference type="InterPro" id="IPR037232">
    <property type="entry name" value="NADH_quin_OxRdtase_su_C/D-like"/>
</dbReference>
<dbReference type="Gene3D" id="3.30.460.80">
    <property type="entry name" value="NADH:ubiquinone oxidoreductase, 30kDa subunit"/>
    <property type="match status" value="1"/>
</dbReference>
<gene>
    <name evidence="3" type="primary">nuoC</name>
    <name evidence="8" type="ORF">CRI93_02800</name>
</gene>
<dbReference type="RefSeq" id="WP_098061099.1">
    <property type="nucleotide sequence ID" value="NZ_PDEP01000002.1"/>
</dbReference>
<dbReference type="AlphaFoldDB" id="A0A2H3NNT4"/>
<dbReference type="InterPro" id="IPR001268">
    <property type="entry name" value="NADH_UbQ_OxRdtase_30kDa_su"/>
</dbReference>
<feature type="domain" description="NADH:ubiquinone oxidoreductase 30kDa subunit" evidence="7">
    <location>
        <begin position="70"/>
        <end position="187"/>
    </location>
</feature>
<dbReference type="HAMAP" id="MF_01357">
    <property type="entry name" value="NDH1_NuoC"/>
    <property type="match status" value="1"/>
</dbReference>
<accession>A0A2H3NNT4</accession>
<dbReference type="PROSITE" id="PS00542">
    <property type="entry name" value="COMPLEX1_30K"/>
    <property type="match status" value="1"/>
</dbReference>
<keyword evidence="3" id="KW-1003">Cell membrane</keyword>
<dbReference type="InterPro" id="IPR010218">
    <property type="entry name" value="NADH_DH_suC"/>
</dbReference>
<dbReference type="NCBIfam" id="TIGR01961">
    <property type="entry name" value="NuoC_fam"/>
    <property type="match status" value="1"/>
</dbReference>
<dbReference type="Pfam" id="PF00329">
    <property type="entry name" value="Complex1_30kDa"/>
    <property type="match status" value="1"/>
</dbReference>
<organism evidence="8 9">
    <name type="scientific">Longimonas halophila</name>
    <dbReference type="NCBI Taxonomy" id="1469170"/>
    <lineage>
        <taxon>Bacteria</taxon>
        <taxon>Pseudomonadati</taxon>
        <taxon>Rhodothermota</taxon>
        <taxon>Rhodothermia</taxon>
        <taxon>Rhodothermales</taxon>
        <taxon>Salisaetaceae</taxon>
        <taxon>Longimonas</taxon>
    </lineage>
</organism>
<comment type="subcellular location">
    <subcellularLocation>
        <location evidence="3">Cell membrane</location>
        <topology evidence="3">Peripheral membrane protein</topology>
        <orientation evidence="3">Cytoplasmic side</orientation>
    </subcellularLocation>
</comment>